<dbReference type="Proteomes" id="UP000005238">
    <property type="component" value="Unassembled WGS sequence"/>
</dbReference>
<evidence type="ECO:0000256" key="2">
    <source>
        <dbReference type="SAM" id="MobiDB-lite"/>
    </source>
</evidence>
<dbReference type="eggNOG" id="ENOG502RGS4">
    <property type="taxonomic scope" value="Eukaryota"/>
</dbReference>
<dbReference type="AlphaFoldDB" id="H3GGR8"/>
<evidence type="ECO:0000256" key="1">
    <source>
        <dbReference type="SAM" id="Coils"/>
    </source>
</evidence>
<dbReference type="VEuPathDB" id="FungiDB:KRP22_6424"/>
<dbReference type="EMBL" id="DS566008">
    <property type="status" value="NOT_ANNOTATED_CDS"/>
    <property type="molecule type" value="Genomic_DNA"/>
</dbReference>
<feature type="coiled-coil region" evidence="1">
    <location>
        <begin position="101"/>
        <end position="135"/>
    </location>
</feature>
<accession>H3GGR8</accession>
<reference evidence="4" key="1">
    <citation type="journal article" date="2006" name="Science">
        <title>Phytophthora genome sequences uncover evolutionary origins and mechanisms of pathogenesis.</title>
        <authorList>
            <person name="Tyler B.M."/>
            <person name="Tripathy S."/>
            <person name="Zhang X."/>
            <person name="Dehal P."/>
            <person name="Jiang R.H."/>
            <person name="Aerts A."/>
            <person name="Arredondo F.D."/>
            <person name="Baxter L."/>
            <person name="Bensasson D."/>
            <person name="Beynon J.L."/>
            <person name="Chapman J."/>
            <person name="Damasceno C.M."/>
            <person name="Dorrance A.E."/>
            <person name="Dou D."/>
            <person name="Dickerman A.W."/>
            <person name="Dubchak I.L."/>
            <person name="Garbelotto M."/>
            <person name="Gijzen M."/>
            <person name="Gordon S.G."/>
            <person name="Govers F."/>
            <person name="Grunwald N.J."/>
            <person name="Huang W."/>
            <person name="Ivors K.L."/>
            <person name="Jones R.W."/>
            <person name="Kamoun S."/>
            <person name="Krampis K."/>
            <person name="Lamour K.H."/>
            <person name="Lee M.K."/>
            <person name="McDonald W.H."/>
            <person name="Medina M."/>
            <person name="Meijer H.J."/>
            <person name="Nordberg E.K."/>
            <person name="Maclean D.J."/>
            <person name="Ospina-Giraldo M.D."/>
            <person name="Morris P.F."/>
            <person name="Phuntumart V."/>
            <person name="Putnam N.H."/>
            <person name="Rash S."/>
            <person name="Rose J.K."/>
            <person name="Sakihama Y."/>
            <person name="Salamov A.A."/>
            <person name="Savidor A."/>
            <person name="Scheuring C.F."/>
            <person name="Smith B.M."/>
            <person name="Sobral B.W."/>
            <person name="Terry A."/>
            <person name="Torto-Alalibo T.A."/>
            <person name="Win J."/>
            <person name="Xu Z."/>
            <person name="Zhang H."/>
            <person name="Grigoriev I.V."/>
            <person name="Rokhsar D.S."/>
            <person name="Boore J.L."/>
        </authorList>
    </citation>
    <scope>NUCLEOTIDE SEQUENCE [LARGE SCALE GENOMIC DNA]</scope>
    <source>
        <strain evidence="4">Pr102</strain>
    </source>
</reference>
<proteinExistence type="predicted"/>
<keyword evidence="4" id="KW-1185">Reference proteome</keyword>
<feature type="compositionally biased region" description="Basic residues" evidence="2">
    <location>
        <begin position="341"/>
        <end position="353"/>
    </location>
</feature>
<evidence type="ECO:0000313" key="4">
    <source>
        <dbReference type="Proteomes" id="UP000005238"/>
    </source>
</evidence>
<name>H3GGR8_PHYRM</name>
<dbReference type="InParanoid" id="H3GGR8"/>
<dbReference type="VEuPathDB" id="FungiDB:KRP23_675"/>
<reference evidence="3" key="2">
    <citation type="submission" date="2015-06" db="UniProtKB">
        <authorList>
            <consortium name="EnsemblProtists"/>
        </authorList>
    </citation>
    <scope>IDENTIFICATION</scope>
    <source>
        <strain evidence="3">Pr102</strain>
    </source>
</reference>
<organism evidence="3 4">
    <name type="scientific">Phytophthora ramorum</name>
    <name type="common">Sudden oak death agent</name>
    <dbReference type="NCBI Taxonomy" id="164328"/>
    <lineage>
        <taxon>Eukaryota</taxon>
        <taxon>Sar</taxon>
        <taxon>Stramenopiles</taxon>
        <taxon>Oomycota</taxon>
        <taxon>Peronosporomycetes</taxon>
        <taxon>Peronosporales</taxon>
        <taxon>Peronosporaceae</taxon>
        <taxon>Phytophthora</taxon>
    </lineage>
</organism>
<feature type="region of interest" description="Disordered" evidence="2">
    <location>
        <begin position="335"/>
        <end position="375"/>
    </location>
</feature>
<protein>
    <submittedName>
        <fullName evidence="3">Uncharacterized protein</fullName>
    </submittedName>
</protein>
<dbReference type="HOGENOM" id="CLU_738672_0_0_1"/>
<keyword evidence="1" id="KW-0175">Coiled coil</keyword>
<dbReference type="EnsemblProtists" id="Phyra75038">
    <property type="protein sequence ID" value="Phyra75038"/>
    <property type="gene ID" value="Phyra75038"/>
</dbReference>
<evidence type="ECO:0000313" key="3">
    <source>
        <dbReference type="EnsemblProtists" id="Phyra75038"/>
    </source>
</evidence>
<sequence length="375" mass="42094">MDAQIIELPESYSVDNERLGIAIAHVSAQASRLAEVLTDRQAEQEQRQKQFVEERVAQARVESEARTQALVCAINEAYGDPTALERRVDDRIQRVLTTLQESSLRQAREMAEAQLAEQEAAHRTMEEKINEALVDVQERAALRAEQSVQALVATLNNEHQQLQQSAASDRHQLQTKLHLVEERTAHAADLAGEKARVAAVAELDARLEQALMILEERVVRRAETHLVELVKSLLEENRRQCQRQQLEQQSLIEERLEQRLRETIVVAKKAADTQAREVVATHAAAQSSYSVEAHTEATMTWIVDESVHGSITLRTARLEAQRDVVERALRRAKELMASAAHTKRARERSKRSSKATPRATKSTKAPAGAEAARYA</sequence>